<organism evidence="3 4">
    <name type="scientific">Fibrella forsythiae</name>
    <dbReference type="NCBI Taxonomy" id="2817061"/>
    <lineage>
        <taxon>Bacteria</taxon>
        <taxon>Pseudomonadati</taxon>
        <taxon>Bacteroidota</taxon>
        <taxon>Cytophagia</taxon>
        <taxon>Cytophagales</taxon>
        <taxon>Spirosomataceae</taxon>
        <taxon>Fibrella</taxon>
    </lineage>
</organism>
<evidence type="ECO:0000313" key="4">
    <source>
        <dbReference type="Proteomes" id="UP000664628"/>
    </source>
</evidence>
<keyword evidence="4" id="KW-1185">Reference proteome</keyword>
<sequence>MPQPVRILLVEDDEDDITFFELALKKQSIATQLTTLTDGDQVMPYLSDTAEHPDLLVLDLNLPKLPGRDVLTQLKQSPIGQDIPVVILSTSSAQEDNDFCIANGADRFLTKPTSLTSLSTMLAEVLDVTVK</sequence>
<keyword evidence="1" id="KW-0597">Phosphoprotein</keyword>
<gene>
    <name evidence="3" type="ORF">J2I46_09925</name>
</gene>
<dbReference type="RefSeq" id="WP_207328842.1">
    <property type="nucleotide sequence ID" value="NZ_JAFMYW010000002.1"/>
</dbReference>
<dbReference type="PANTHER" id="PTHR44520:SF2">
    <property type="entry name" value="RESPONSE REGULATOR RCP1"/>
    <property type="match status" value="1"/>
</dbReference>
<dbReference type="SMART" id="SM00448">
    <property type="entry name" value="REC"/>
    <property type="match status" value="1"/>
</dbReference>
<evidence type="ECO:0000256" key="1">
    <source>
        <dbReference type="PROSITE-ProRule" id="PRU00169"/>
    </source>
</evidence>
<feature type="modified residue" description="4-aspartylphosphate" evidence="1">
    <location>
        <position position="59"/>
    </location>
</feature>
<evidence type="ECO:0000259" key="2">
    <source>
        <dbReference type="PROSITE" id="PS50110"/>
    </source>
</evidence>
<protein>
    <submittedName>
        <fullName evidence="3">Response regulator</fullName>
    </submittedName>
</protein>
<dbReference type="PANTHER" id="PTHR44520">
    <property type="entry name" value="RESPONSE REGULATOR RCP1-RELATED"/>
    <property type="match status" value="1"/>
</dbReference>
<accession>A0ABS3JI27</accession>
<name>A0ABS3JI27_9BACT</name>
<dbReference type="InterPro" id="IPR052893">
    <property type="entry name" value="TCS_response_regulator"/>
</dbReference>
<feature type="domain" description="Response regulatory" evidence="2">
    <location>
        <begin position="6"/>
        <end position="126"/>
    </location>
</feature>
<dbReference type="Gene3D" id="3.40.50.2300">
    <property type="match status" value="1"/>
</dbReference>
<dbReference type="InterPro" id="IPR001789">
    <property type="entry name" value="Sig_transdc_resp-reg_receiver"/>
</dbReference>
<reference evidence="3 4" key="1">
    <citation type="submission" date="2021-03" db="EMBL/GenBank/DDBJ databases">
        <title>Fibrella sp. HMF5405 genome sequencing and assembly.</title>
        <authorList>
            <person name="Kang H."/>
            <person name="Kim H."/>
            <person name="Bae S."/>
            <person name="Joh K."/>
        </authorList>
    </citation>
    <scope>NUCLEOTIDE SEQUENCE [LARGE SCALE GENOMIC DNA]</scope>
    <source>
        <strain evidence="3 4">HMF5405</strain>
    </source>
</reference>
<dbReference type="PROSITE" id="PS50110">
    <property type="entry name" value="RESPONSE_REGULATORY"/>
    <property type="match status" value="1"/>
</dbReference>
<dbReference type="Proteomes" id="UP000664628">
    <property type="component" value="Unassembled WGS sequence"/>
</dbReference>
<dbReference type="SUPFAM" id="SSF52172">
    <property type="entry name" value="CheY-like"/>
    <property type="match status" value="1"/>
</dbReference>
<comment type="caution">
    <text evidence="3">The sequence shown here is derived from an EMBL/GenBank/DDBJ whole genome shotgun (WGS) entry which is preliminary data.</text>
</comment>
<dbReference type="InterPro" id="IPR011006">
    <property type="entry name" value="CheY-like_superfamily"/>
</dbReference>
<dbReference type="EMBL" id="JAFMYW010000002">
    <property type="protein sequence ID" value="MBO0948899.1"/>
    <property type="molecule type" value="Genomic_DNA"/>
</dbReference>
<proteinExistence type="predicted"/>
<evidence type="ECO:0000313" key="3">
    <source>
        <dbReference type="EMBL" id="MBO0948899.1"/>
    </source>
</evidence>
<dbReference type="Pfam" id="PF00072">
    <property type="entry name" value="Response_reg"/>
    <property type="match status" value="1"/>
</dbReference>